<gene>
    <name evidence="10" type="ORF">J2T15_002455</name>
</gene>
<dbReference type="PRINTS" id="PR00344">
    <property type="entry name" value="BCTRLSENSOR"/>
</dbReference>
<dbReference type="PANTHER" id="PTHR34220">
    <property type="entry name" value="SENSOR HISTIDINE KINASE YPDA"/>
    <property type="match status" value="1"/>
</dbReference>
<evidence type="ECO:0000256" key="8">
    <source>
        <dbReference type="SAM" id="Phobius"/>
    </source>
</evidence>
<dbReference type="RefSeq" id="WP_307203973.1">
    <property type="nucleotide sequence ID" value="NZ_JAUSSU010000004.1"/>
</dbReference>
<accession>A0ABT9U2S8</accession>
<dbReference type="InterPro" id="IPR003594">
    <property type="entry name" value="HATPase_dom"/>
</dbReference>
<dbReference type="EMBL" id="JAUSSU010000004">
    <property type="protein sequence ID" value="MDQ0113020.1"/>
    <property type="molecule type" value="Genomic_DNA"/>
</dbReference>
<proteinExistence type="predicted"/>
<evidence type="ECO:0000256" key="6">
    <source>
        <dbReference type="ARBA" id="ARBA00022840"/>
    </source>
</evidence>
<dbReference type="Gene3D" id="6.10.340.10">
    <property type="match status" value="1"/>
</dbReference>
<evidence type="ECO:0000256" key="4">
    <source>
        <dbReference type="ARBA" id="ARBA00022741"/>
    </source>
</evidence>
<name>A0ABT9U2S8_PAEHA</name>
<keyword evidence="8" id="KW-0812">Transmembrane</keyword>
<evidence type="ECO:0000313" key="10">
    <source>
        <dbReference type="EMBL" id="MDQ0113020.1"/>
    </source>
</evidence>
<sequence>MIKKIGNKLVEPFKRSIRNKLILTMILLAIVPIAAITGLAADNSRQSMETEVIATNQSNMKWTGIYVGDQFAQLNNLIYSTLISPHLSDYLANVEEGSPSTQFTIQKNLIETLNNMFYSAGNQVIGVEMYLAEPKKMFVINASQNDIESVSIQPEPFRTMADNNQDFMVRTDEAQPDQFQLIRSINRFENQDRLGYISLRIRWSMFDQTLDLLGRGDRQQVLIVGGDGEALYLPGEHNVPEPSLERIRQLDQGQGYFSTDDEYVFYNTIDPVGLRLVNIIPRSTINASALATMRFGFIVGTISAIAAIVMAVFLAWRLATPIVSLARSMQGLGLIRETEVPISNRVDEIGLLETKLNNMSLRIKEHIKNEYSITLEKKTAELKALQAQINPHFLQNTLQMIGSMLFTKQPAECYAVIRSLSEMFRYVIRDPDQLATLKSEMDHLDNYMKIQRQRFGARLQYKVQQDESALACSIPKLTLQPIVENAFFHGLDTKMGDWQLNVDVYKEESAVFIRIKDNGVGMSADRLALVRSRLNGHSGQPWTGGSRIGIQNVASRIRLHFGKEGHIGINSEPGIGTTVTVSMPLGGGVGLE</sequence>
<dbReference type="InterPro" id="IPR004358">
    <property type="entry name" value="Sig_transdc_His_kin-like_C"/>
</dbReference>
<dbReference type="InterPro" id="IPR010559">
    <property type="entry name" value="Sig_transdc_His_kin_internal"/>
</dbReference>
<evidence type="ECO:0000256" key="2">
    <source>
        <dbReference type="ARBA" id="ARBA00012438"/>
    </source>
</evidence>
<comment type="caution">
    <text evidence="10">The sequence shown here is derived from an EMBL/GenBank/DDBJ whole genome shotgun (WGS) entry which is preliminary data.</text>
</comment>
<keyword evidence="11" id="KW-1185">Reference proteome</keyword>
<keyword evidence="8" id="KW-0472">Membrane</keyword>
<dbReference type="InterPro" id="IPR036890">
    <property type="entry name" value="HATPase_C_sf"/>
</dbReference>
<dbReference type="GO" id="GO:0004673">
    <property type="term" value="F:protein histidine kinase activity"/>
    <property type="evidence" value="ECO:0007669"/>
    <property type="project" value="UniProtKB-EC"/>
</dbReference>
<dbReference type="Gene3D" id="3.30.565.10">
    <property type="entry name" value="Histidine kinase-like ATPase, C-terminal domain"/>
    <property type="match status" value="1"/>
</dbReference>
<evidence type="ECO:0000256" key="5">
    <source>
        <dbReference type="ARBA" id="ARBA00022777"/>
    </source>
</evidence>
<dbReference type="PROSITE" id="PS50109">
    <property type="entry name" value="HIS_KIN"/>
    <property type="match status" value="1"/>
</dbReference>
<feature type="domain" description="Histidine kinase" evidence="9">
    <location>
        <begin position="479"/>
        <end position="587"/>
    </location>
</feature>
<feature type="transmembrane region" description="Helical" evidence="8">
    <location>
        <begin position="21"/>
        <end position="41"/>
    </location>
</feature>
<reference evidence="10 11" key="1">
    <citation type="submission" date="2023-07" db="EMBL/GenBank/DDBJ databases">
        <title>Sorghum-associated microbial communities from plants grown in Nebraska, USA.</title>
        <authorList>
            <person name="Schachtman D."/>
        </authorList>
    </citation>
    <scope>NUCLEOTIDE SEQUENCE [LARGE SCALE GENOMIC DNA]</scope>
    <source>
        <strain evidence="10 11">CC482</strain>
    </source>
</reference>
<keyword evidence="6" id="KW-0067">ATP-binding</keyword>
<feature type="transmembrane region" description="Helical" evidence="8">
    <location>
        <begin position="295"/>
        <end position="319"/>
    </location>
</feature>
<dbReference type="Proteomes" id="UP001229346">
    <property type="component" value="Unassembled WGS sequence"/>
</dbReference>
<dbReference type="SUPFAM" id="SSF55874">
    <property type="entry name" value="ATPase domain of HSP90 chaperone/DNA topoisomerase II/histidine kinase"/>
    <property type="match status" value="1"/>
</dbReference>
<dbReference type="Pfam" id="PF06580">
    <property type="entry name" value="His_kinase"/>
    <property type="match status" value="1"/>
</dbReference>
<keyword evidence="3 10" id="KW-0808">Transferase</keyword>
<evidence type="ECO:0000256" key="1">
    <source>
        <dbReference type="ARBA" id="ARBA00000085"/>
    </source>
</evidence>
<evidence type="ECO:0000256" key="7">
    <source>
        <dbReference type="ARBA" id="ARBA00023012"/>
    </source>
</evidence>
<keyword evidence="7" id="KW-0902">Two-component regulatory system</keyword>
<dbReference type="Pfam" id="PF02518">
    <property type="entry name" value="HATPase_c"/>
    <property type="match status" value="1"/>
</dbReference>
<dbReference type="InterPro" id="IPR005467">
    <property type="entry name" value="His_kinase_dom"/>
</dbReference>
<keyword evidence="5 10" id="KW-0418">Kinase</keyword>
<keyword evidence="8" id="KW-1133">Transmembrane helix</keyword>
<evidence type="ECO:0000313" key="11">
    <source>
        <dbReference type="Proteomes" id="UP001229346"/>
    </source>
</evidence>
<dbReference type="PANTHER" id="PTHR34220:SF7">
    <property type="entry name" value="SENSOR HISTIDINE KINASE YPDA"/>
    <property type="match status" value="1"/>
</dbReference>
<dbReference type="InterPro" id="IPR050640">
    <property type="entry name" value="Bact_2-comp_sensor_kinase"/>
</dbReference>
<keyword evidence="4" id="KW-0547">Nucleotide-binding</keyword>
<evidence type="ECO:0000259" key="9">
    <source>
        <dbReference type="PROSITE" id="PS50109"/>
    </source>
</evidence>
<evidence type="ECO:0000256" key="3">
    <source>
        <dbReference type="ARBA" id="ARBA00022679"/>
    </source>
</evidence>
<protein>
    <recommendedName>
        <fullName evidence="2">histidine kinase</fullName>
        <ecNumber evidence="2">2.7.13.3</ecNumber>
    </recommendedName>
</protein>
<comment type="catalytic activity">
    <reaction evidence="1">
        <text>ATP + protein L-histidine = ADP + protein N-phospho-L-histidine.</text>
        <dbReference type="EC" id="2.7.13.3"/>
    </reaction>
</comment>
<dbReference type="EC" id="2.7.13.3" evidence="2"/>
<organism evidence="10 11">
    <name type="scientific">Paenibacillus harenae</name>
    <dbReference type="NCBI Taxonomy" id="306543"/>
    <lineage>
        <taxon>Bacteria</taxon>
        <taxon>Bacillati</taxon>
        <taxon>Bacillota</taxon>
        <taxon>Bacilli</taxon>
        <taxon>Bacillales</taxon>
        <taxon>Paenibacillaceae</taxon>
        <taxon>Paenibacillus</taxon>
    </lineage>
</organism>